<feature type="region of interest" description="Disordered" evidence="1">
    <location>
        <begin position="3519"/>
        <end position="3575"/>
    </location>
</feature>
<feature type="compositionally biased region" description="Polar residues" evidence="1">
    <location>
        <begin position="144"/>
        <end position="164"/>
    </location>
</feature>
<feature type="compositionally biased region" description="Low complexity" evidence="1">
    <location>
        <begin position="1732"/>
        <end position="1747"/>
    </location>
</feature>
<dbReference type="FunFam" id="3.30.70.960:FF:000003">
    <property type="entry name" value="MUC16 isoform 1"/>
    <property type="match status" value="8"/>
</dbReference>
<dbReference type="Gene3D" id="3.30.70.960">
    <property type="entry name" value="SEA domain"/>
    <property type="match status" value="8"/>
</dbReference>
<feature type="region of interest" description="Disordered" evidence="1">
    <location>
        <begin position="213"/>
        <end position="240"/>
    </location>
</feature>
<feature type="region of interest" description="Disordered" evidence="1">
    <location>
        <begin position="1147"/>
        <end position="1224"/>
    </location>
</feature>
<dbReference type="InterPro" id="IPR028850">
    <property type="entry name" value="MUC16"/>
</dbReference>
<evidence type="ECO:0000259" key="2">
    <source>
        <dbReference type="PROSITE" id="PS50024"/>
    </source>
</evidence>
<feature type="domain" description="SEA" evidence="2">
    <location>
        <begin position="5054"/>
        <end position="5175"/>
    </location>
</feature>
<feature type="region of interest" description="Disordered" evidence="1">
    <location>
        <begin position="3048"/>
        <end position="3107"/>
    </location>
</feature>
<dbReference type="PROSITE" id="PS50024">
    <property type="entry name" value="SEA"/>
    <property type="match status" value="8"/>
</dbReference>
<feature type="region of interest" description="Disordered" evidence="1">
    <location>
        <begin position="1245"/>
        <end position="1329"/>
    </location>
</feature>
<name>A0A3Q0DPR1_CARSF</name>
<feature type="region of interest" description="Disordered" evidence="1">
    <location>
        <begin position="517"/>
        <end position="542"/>
    </location>
</feature>
<feature type="compositionally biased region" description="Polar residues" evidence="1">
    <location>
        <begin position="892"/>
        <end position="934"/>
    </location>
</feature>
<feature type="region of interest" description="Disordered" evidence="1">
    <location>
        <begin position="422"/>
        <end position="454"/>
    </location>
</feature>
<feature type="compositionally biased region" description="Low complexity" evidence="1">
    <location>
        <begin position="32"/>
        <end position="49"/>
    </location>
</feature>
<feature type="compositionally biased region" description="Polar residues" evidence="1">
    <location>
        <begin position="1381"/>
        <end position="1390"/>
    </location>
</feature>
<feature type="compositionally biased region" description="Low complexity" evidence="1">
    <location>
        <begin position="621"/>
        <end position="638"/>
    </location>
</feature>
<feature type="compositionally biased region" description="Polar residues" evidence="1">
    <location>
        <begin position="979"/>
        <end position="988"/>
    </location>
</feature>
<feature type="compositionally biased region" description="Low complexity" evidence="1">
    <location>
        <begin position="264"/>
        <end position="278"/>
    </location>
</feature>
<feature type="compositionally biased region" description="Low complexity" evidence="1">
    <location>
        <begin position="1362"/>
        <end position="1375"/>
    </location>
</feature>
<feature type="compositionally biased region" description="Low complexity" evidence="1">
    <location>
        <begin position="1301"/>
        <end position="1310"/>
    </location>
</feature>
<dbReference type="PANTHER" id="PTHR14672:SF1">
    <property type="entry name" value="MUCIN-16"/>
    <property type="match status" value="1"/>
</dbReference>
<feature type="region of interest" description="Disordered" evidence="1">
    <location>
        <begin position="375"/>
        <end position="399"/>
    </location>
</feature>
<feature type="compositionally biased region" description="Low complexity" evidence="1">
    <location>
        <begin position="80"/>
        <end position="98"/>
    </location>
</feature>
<feature type="compositionally biased region" description="Polar residues" evidence="1">
    <location>
        <begin position="3992"/>
        <end position="4005"/>
    </location>
</feature>
<feature type="compositionally biased region" description="Polar residues" evidence="1">
    <location>
        <begin position="1147"/>
        <end position="1175"/>
    </location>
</feature>
<feature type="compositionally biased region" description="Polar residues" evidence="1">
    <location>
        <begin position="1800"/>
        <end position="1812"/>
    </location>
</feature>
<feature type="compositionally biased region" description="Polar residues" evidence="1">
    <location>
        <begin position="2430"/>
        <end position="2458"/>
    </location>
</feature>
<feature type="region of interest" description="Disordered" evidence="1">
    <location>
        <begin position="1486"/>
        <end position="1515"/>
    </location>
</feature>
<feature type="compositionally biased region" description="Low complexity" evidence="1">
    <location>
        <begin position="4006"/>
        <end position="4017"/>
    </location>
</feature>
<feature type="compositionally biased region" description="Polar residues" evidence="1">
    <location>
        <begin position="3460"/>
        <end position="3477"/>
    </location>
</feature>
<feature type="compositionally biased region" description="Polar residues" evidence="1">
    <location>
        <begin position="1748"/>
        <end position="1782"/>
    </location>
</feature>
<dbReference type="RefSeq" id="XP_021564070.1">
    <property type="nucleotide sequence ID" value="XM_021708395.1"/>
</dbReference>
<feature type="compositionally biased region" description="Polar residues" evidence="1">
    <location>
        <begin position="3075"/>
        <end position="3095"/>
    </location>
</feature>
<proteinExistence type="predicted"/>
<feature type="compositionally biased region" description="Polar residues" evidence="1">
    <location>
        <begin position="2146"/>
        <end position="2160"/>
    </location>
</feature>
<feature type="region of interest" description="Disordered" evidence="1">
    <location>
        <begin position="713"/>
        <end position="1036"/>
    </location>
</feature>
<feature type="compositionally biased region" description="Polar residues" evidence="1">
    <location>
        <begin position="305"/>
        <end position="314"/>
    </location>
</feature>
<feature type="region of interest" description="Disordered" evidence="1">
    <location>
        <begin position="1594"/>
        <end position="1626"/>
    </location>
</feature>
<feature type="region of interest" description="Disordered" evidence="1">
    <location>
        <begin position="305"/>
        <end position="344"/>
    </location>
</feature>
<gene>
    <name evidence="4" type="primary">LOC103251111</name>
</gene>
<feature type="non-terminal residue" evidence="4">
    <location>
        <position position="5310"/>
    </location>
</feature>
<feature type="compositionally biased region" description="Low complexity" evidence="1">
    <location>
        <begin position="223"/>
        <end position="240"/>
    </location>
</feature>
<feature type="domain" description="SEA" evidence="2">
    <location>
        <begin position="4620"/>
        <end position="4741"/>
    </location>
</feature>
<feature type="region of interest" description="Disordered" evidence="1">
    <location>
        <begin position="3980"/>
        <end position="4017"/>
    </location>
</feature>
<feature type="region of interest" description="Disordered" evidence="1">
    <location>
        <begin position="1548"/>
        <end position="1582"/>
    </location>
</feature>
<feature type="compositionally biased region" description="Polar residues" evidence="1">
    <location>
        <begin position="1271"/>
        <end position="1280"/>
    </location>
</feature>
<feature type="compositionally biased region" description="Low complexity" evidence="1">
    <location>
        <begin position="766"/>
        <end position="779"/>
    </location>
</feature>
<dbReference type="InterPro" id="IPR036364">
    <property type="entry name" value="SEA_dom_sf"/>
</dbReference>
<feature type="compositionally biased region" description="Polar residues" evidence="1">
    <location>
        <begin position="3615"/>
        <end position="3627"/>
    </location>
</feature>
<feature type="compositionally biased region" description="Polar residues" evidence="1">
    <location>
        <begin position="2677"/>
        <end position="2700"/>
    </location>
</feature>
<feature type="compositionally biased region" description="Polar residues" evidence="1">
    <location>
        <begin position="1342"/>
        <end position="1361"/>
    </location>
</feature>
<feature type="domain" description="SEA" evidence="2">
    <location>
        <begin position="4756"/>
        <end position="4877"/>
    </location>
</feature>
<dbReference type="InterPro" id="IPR000082">
    <property type="entry name" value="SEA_dom"/>
</dbReference>
<feature type="domain" description="SEA" evidence="2">
    <location>
        <begin position="4898"/>
        <end position="5019"/>
    </location>
</feature>
<dbReference type="PANTHER" id="PTHR14672">
    <property type="entry name" value="MUCIN-16"/>
    <property type="match status" value="1"/>
</dbReference>
<feature type="compositionally biased region" description="Low complexity" evidence="1">
    <location>
        <begin position="1197"/>
        <end position="1219"/>
    </location>
</feature>
<feature type="compositionally biased region" description="Low complexity" evidence="1">
    <location>
        <begin position="3096"/>
        <end position="3107"/>
    </location>
</feature>
<organism evidence="3 4">
    <name type="scientific">Carlito syrichta</name>
    <name type="common">Philippine tarsier</name>
    <name type="synonym">Tarsius syrichta</name>
    <dbReference type="NCBI Taxonomy" id="1868482"/>
    <lineage>
        <taxon>Eukaryota</taxon>
        <taxon>Metazoa</taxon>
        <taxon>Chordata</taxon>
        <taxon>Craniata</taxon>
        <taxon>Vertebrata</taxon>
        <taxon>Euteleostomi</taxon>
        <taxon>Mammalia</taxon>
        <taxon>Eutheria</taxon>
        <taxon>Euarchontoglires</taxon>
        <taxon>Primates</taxon>
        <taxon>Haplorrhini</taxon>
        <taxon>Tarsiiformes</taxon>
        <taxon>Tarsiidae</taxon>
        <taxon>Carlito</taxon>
    </lineage>
</organism>
<feature type="domain" description="SEA" evidence="2">
    <location>
        <begin position="4322"/>
        <end position="4443"/>
    </location>
</feature>
<feature type="compositionally biased region" description="Low complexity" evidence="1">
    <location>
        <begin position="717"/>
        <end position="726"/>
    </location>
</feature>
<feature type="compositionally biased region" description="Polar residues" evidence="1">
    <location>
        <begin position="1502"/>
        <end position="1515"/>
    </location>
</feature>
<feature type="region of interest" description="Disordered" evidence="1">
    <location>
        <begin position="4585"/>
        <end position="4612"/>
    </location>
</feature>
<feature type="region of interest" description="Disordered" evidence="1">
    <location>
        <begin position="3810"/>
        <end position="3876"/>
    </location>
</feature>
<reference evidence="4" key="1">
    <citation type="submission" date="2025-08" db="UniProtKB">
        <authorList>
            <consortium name="RefSeq"/>
        </authorList>
    </citation>
    <scope>IDENTIFICATION</scope>
</reference>
<feature type="region of interest" description="Disordered" evidence="1">
    <location>
        <begin position="3460"/>
        <end position="3484"/>
    </location>
</feature>
<feature type="compositionally biased region" description="Low complexity" evidence="1">
    <location>
        <begin position="2401"/>
        <end position="2422"/>
    </location>
</feature>
<feature type="compositionally biased region" description="Polar residues" evidence="1">
    <location>
        <begin position="3816"/>
        <end position="3853"/>
    </location>
</feature>
<feature type="region of interest" description="Disordered" evidence="1">
    <location>
        <begin position="581"/>
        <end position="658"/>
    </location>
</feature>
<feature type="compositionally biased region" description="Polar residues" evidence="1">
    <location>
        <begin position="1024"/>
        <end position="1036"/>
    </location>
</feature>
<feature type="region of interest" description="Disordered" evidence="1">
    <location>
        <begin position="2401"/>
        <end position="2458"/>
    </location>
</feature>
<feature type="region of interest" description="Disordered" evidence="1">
    <location>
        <begin position="1"/>
        <end position="164"/>
    </location>
</feature>
<feature type="compositionally biased region" description="Low complexity" evidence="1">
    <location>
        <begin position="4589"/>
        <end position="4612"/>
    </location>
</feature>
<feature type="compositionally biased region" description="Polar residues" evidence="1">
    <location>
        <begin position="4059"/>
        <end position="4074"/>
    </location>
</feature>
<feature type="region of interest" description="Disordered" evidence="1">
    <location>
        <begin position="2517"/>
        <end position="2556"/>
    </location>
</feature>
<feature type="region of interest" description="Disordered" evidence="1">
    <location>
        <begin position="1342"/>
        <end position="1396"/>
    </location>
</feature>
<dbReference type="GeneID" id="103251111"/>
<protein>
    <submittedName>
        <fullName evidence="4">Mucin-16-like</fullName>
    </submittedName>
</protein>
<evidence type="ECO:0000313" key="4">
    <source>
        <dbReference type="RefSeq" id="XP_021564070.1"/>
    </source>
</evidence>
<feature type="compositionally biased region" description="Polar residues" evidence="1">
    <location>
        <begin position="3743"/>
        <end position="3772"/>
    </location>
</feature>
<feature type="region of interest" description="Disordered" evidence="1">
    <location>
        <begin position="3615"/>
        <end position="3645"/>
    </location>
</feature>
<feature type="compositionally biased region" description="Low complexity" evidence="1">
    <location>
        <begin position="2257"/>
        <end position="2272"/>
    </location>
</feature>
<feature type="compositionally biased region" description="Low complexity" evidence="1">
    <location>
        <begin position="1252"/>
        <end position="1270"/>
    </location>
</feature>
<feature type="region of interest" description="Disordered" evidence="1">
    <location>
        <begin position="5022"/>
        <end position="5042"/>
    </location>
</feature>
<dbReference type="SMART" id="SM00200">
    <property type="entry name" value="SEA"/>
    <property type="match status" value="4"/>
</dbReference>
<feature type="compositionally biased region" description="Low complexity" evidence="1">
    <location>
        <begin position="127"/>
        <end position="138"/>
    </location>
</feature>
<feature type="region of interest" description="Disordered" evidence="1">
    <location>
        <begin position="2810"/>
        <end position="2843"/>
    </location>
</feature>
<feature type="compositionally biased region" description="Polar residues" evidence="1">
    <location>
        <begin position="1549"/>
        <end position="1578"/>
    </location>
</feature>
<dbReference type="SUPFAM" id="SSF82671">
    <property type="entry name" value="SEA domain"/>
    <property type="match status" value="8"/>
</dbReference>
<keyword evidence="3" id="KW-1185">Reference proteome</keyword>
<feature type="region of interest" description="Disordered" evidence="1">
    <location>
        <begin position="2252"/>
        <end position="2275"/>
    </location>
</feature>
<feature type="domain" description="SEA" evidence="2">
    <location>
        <begin position="4186"/>
        <end position="4307"/>
    </location>
</feature>
<feature type="compositionally biased region" description="Low complexity" evidence="1">
    <location>
        <begin position="962"/>
        <end position="978"/>
    </location>
</feature>
<feature type="domain" description="SEA" evidence="2">
    <location>
        <begin position="4458"/>
        <end position="4579"/>
    </location>
</feature>
<feature type="compositionally biased region" description="Polar residues" evidence="1">
    <location>
        <begin position="581"/>
        <end position="592"/>
    </location>
</feature>
<feature type="region of interest" description="Disordered" evidence="1">
    <location>
        <begin position="1097"/>
        <end position="1118"/>
    </location>
</feature>
<feature type="region of interest" description="Disordered" evidence="1">
    <location>
        <begin position="4054"/>
        <end position="4074"/>
    </location>
</feature>
<evidence type="ECO:0000313" key="3">
    <source>
        <dbReference type="Proteomes" id="UP000189704"/>
    </source>
</evidence>
<feature type="region of interest" description="Disordered" evidence="1">
    <location>
        <begin position="2107"/>
        <end position="2160"/>
    </location>
</feature>
<evidence type="ECO:0000256" key="1">
    <source>
        <dbReference type="SAM" id="MobiDB-lite"/>
    </source>
</evidence>
<accession>A0A3Q0DPR1</accession>
<feature type="compositionally biased region" description="Polar residues" evidence="1">
    <location>
        <begin position="99"/>
        <end position="108"/>
    </location>
</feature>
<feature type="compositionally biased region" description="Low complexity" evidence="1">
    <location>
        <begin position="426"/>
        <end position="435"/>
    </location>
</feature>
<sequence>MSQGPPHPERTTLRSASPEKVSHVSPHAKAETTSSSSRMSPPTTNSRSPISSTFAERIRPSPLPGTSILTSGPVKTAHVSGSSSELETSSPPNSSSTSVDTLATSEVTTDPVKSHPSPNPAVTSRVETSSSAHESTSSDLAGSETASAMSPVGATSTMEDTVHSESISAFAEARTFQTEPSSSVTSGLKETSAFAEATFATETSAVLSEVPTSAMTGVSRTDVISSTRPSVSVPVQSSVSSPMSAETIGSLSASSVSIMSESAQMTVTSQTSSPVSPSRGTLNLGKSATTRSLAGSYSTLSQGFQHSEVTTLTSRGPERVSGTGPPPVEGATSSSSLMSVPATNSPSPVASTLLMNVPSSPLSVTSLLTPGLRETTDVLGTSSGETSSPPSWSRTSVDLPTTSGFTIDTEKSHRFSHVAVPNVGTSSSARESTSSGLAGSESASTTSPVGATSTMEDTVLSESISAFTEARKFQTEPNSSVTSGLKETSAFAEAILATETSAVLSKVPARATIEGSGTEAVASSRTTIPGPDRSTVSSSVSKETITPFSPVSRSAGMALATQTSSPVTLQGTHTLGMSATTSLAGSQSTVSQGPPHPEMTTLRSASPEKVSDVSPHTKAETTSSSSLLSLPATNSPSPVSSTFAERIPSSPLPVTSLLTPGLRVTSDVLITSSEAETSSRPSWSHTSINLLTTSGITTDTEKIHPFSNVAVTNAGTSSSAPESTSSVLADSETTTATSPVGATSTMEDAVHSTSLSASTEARTFQTETSSSVTSGSKETSAFEEASLATETSAVLSDMPTRAATEGSRTEVVASSRTTIPCLDRSTMSSSVSKETITPFSSGPKSAETTLTNQTSSPVTPQGTHTLGTSTAASLSGLRSTVSQGPPHPARTTLRSASPEKVSQTSLHTKAETTSYSSLMSPPATNSPSPISSTFAKRIRPSPLPGTSILTSGPVKTADVPGSSSELETSSPPNSSSTSVDTLATSEVTTDPVKSHPSPNPAVTSRVETSSSAHESTSSDLAGSETASATSPVGATSTMEDTVHFESISAFAEARTFQTEPSLSVTSGLKETSAFAEATFATETSAVLSEVPARATIEGSGTEAMASSRTTIPGPDRSTVLSSVSKETITPFSPVSKSAGMALAIQTSSPVTPQGTHTLGTSAATSWARPQSTVSQRPPHPERTTHMSASPGKVSHMSPHAEAETTSSSSLLSLSATNSPSPVPSTFAKHIHPSFLLGTSILTSGPVKTADVSGSSSEPETSSPPNSSSTSVDTLATSEATTDPLKSHPSPNPAVTSRVGTSSSAQESSSSVRAHTEGTTITLPMGNNSPAKAITLFSSTPLHETGGFQTTPASSLTSGWGKTSNPEETSSVTESSPFLPQVPTSATTGVSRTDVISSTRPSVSVPVQSSVSSPMSAETIGRLSASSVSIMSESAQMTVTSQTSSPVSPSRGTLSLGKSATIRSLAGSHSTLSQGFQHSEVTTLMSRGPERVSGTGPPPVEGATSSSSLMSVPATNSPSPVASTLLMNVPSSSLPVTSLLTPGLRETTDVLGTSSEGETNSPPSWSRTSVDLPTTSGFTIDTEKSHPFSHVAVTNAGTSSSARESTSPGLAASETASTTSPVGATSTMEDTIRPTSISASAEARTFQTETSWSVTSGLKETSAFVEATLATEKSVVLSKVPASATFAGSRTEAVAFSRTTIPGPDRSTVSSSISKEAITRLSASSISIMSESADTTVTSQTSSPVSPSRGTLSLGKSATTRSLAGSHSTLSQGFQHSEVTTLMSRGPERVSGTGPPPVEGVTSSSSLMSVPATNSPSPVASTLLMHAPSSPFPVTLILTPGLRETTDVLGTSSEADSSSPSNLSSTSVDILATSEVTRDTEKIHLSSIPAVTNVETSHSGQESHFSVIPDSETAKASFPVVTTSTLVGDTSVPMSTSAFFGTSGIQTQTTPSLTPGLRETSHYEGTSLDRETSTVLSEVLTGDSTEVSRSEVTLSSIPGSAQPTVTPVFSTETTTMLPTSPIATKSEEMTITTQTGLPGSTAQRTLALDISSTASWLGTHSSVTHGFSLSEMITHMGRDSEEMSWSSHPSVEETSSVSSLLSLSATNAPSSISSISPESVPSSPLPVTSFPTPGLMKTTDVLDTHSEPGTGSSPNLNSTSTEMLATSEVITDTEEIQLSSNTAVTSVGTSASKHVLPVSVPIHSESPIATYPMGTSSSMAETTISTSMPTYSETTGFKVEPLSHMTSGLRETSMSLGTSSATPTQTPSSPVSTHLLQSGKTDVTSSVKIPVSDQPPFLQYTEIPVKIITPFDASPSVIESTGVTAFPESKFSMSVSESTYRLSTGMLPSTETISDDTLMSSSSETMASFAITGVPAASLVSGSPFSKIESSSRDAALSTTAESLSLSTSTPFPSSTSTTTDSSIIPALPGITSSPASPHPVNTSLGFESSTTEGPLVNVSTSETWTQPVRTSLSSILDTRMTKSAELEKVTSANQVPPFSTQLPRTEHVMERITKIPNDAKHGSTIGPIKGPLAATSPSSPRGLHTRETEKAKTTTTSLKTTSTATLTTKVYTPTSETLTPLKIPVQMTNTITTRMMIRTPDVSPVMTSSLATRLGAEISTDVPRTTLPIFNGESETTVSLVPSSGSETSSAIQTLAVSPGEPDTTASWVIHPAETTPPISKTTLSVSHSKSDTTPSTATSPVEDIGSALPTSVVFSNIPEVVTSLVIGSETHISTILPTPTVLPRELETTASWITHPSETSPVVSRTVPDFSHSESDATLSVATSPGAQAHSVVSTTTILPSVPGLETSVVTSSGPDTSTAISSLTLSPGKPETTQSLVTHPGTQTSSAILTATISPGVLGVVTALVTSSGAETSTTIPTLTISSTVPTLSISPGEPDTTALWVTHPAETSPTVPRTMPNFLHSKSDTIPSVATSHGTEASSAAPKTVSSGTQGAVTSLVTSSMAVTSTTIPTLTISTDEPETTASLVTHSEAQTISAIPTLTVSPRVSEIVTSRVTGSVAETSMFPTLTVALGQPEATASWVTHPGTEASSVVPDLTASTDEPDTTVLMEPSPAETSPTATRTTSIFSHSKSYGTSSTDISPAADSSSAISTTHFSASVPDMLTSLVTSLGTDTSTSLSASNESPHESETTISWVTLSAETSQMVPRTTSNFSHSESHTTPLIATSPGAEVSSAVPTITISSDVKDMVTSRVTSSETEITTATQILTPPVGESEITASSVTHLGTHSSSATPSPAVSPGVSEMVTSQVMTSGTDLNITLPTLTLSTGEPETTVSFSTHPGTHLSSAIPTLAASPGVSERVTSQVTTSGTDLSITLPTLTVSPGEPKTTASSVTHLRTHSSSAIPSLAASLGVSERVTSQVTTSGTDLSITLPTLTVSPGEPKTTASSVTHLRTHSSSVIPSLAASRGISKMVTSQATTSGTDMGITLPTLTLSPGEQETIASSVTHPRTHSSSSLPTPAVSPGVSEMATSQVTTSVTDLSIILPILTLSTGELETTVSLSTHPGTHSSSAVPTLAVSPSESGLVTSQVTTSEEKTSTTIPTLTASSGQPDTTASWHTHSWTEASLVAPTIPVSPDESDTTAWWVNMMTSLATTSGSDTSTFPTLNESPHEPKTTASGVPHPEETSTIVSRTTPYFLHSKSDTSPSMATSSGTEVNSAVSTMSTSPGVSDMVTSKVTSSETDTNITLPIVTEPPYEPGKTASWLTPLAETSPTAPRTAPDFSYSKSDTTPSMATSPGTETNSTVPVKTTSPSIPGVVTPAVTSSRTDTNMNVSALTLFPGIPETTTSLVTHPGKQIGSTVPTLPVSSGEPDTTASWVTPPAETNTPASRTIPNLSHAKPDTTHLTTSSPGAEASSAVPTIMISPGVPDVMTSQVTSSGTATSTIIPTLAHSPIEPETTALLITHPSAETSTTFPTSTILPRVLETTASPSIRTGTQITIAPPAQTVSLGAQATISPLFTPPVTESSRVDLGQTGSPGVSAETASLSTHPETDTSTTITTSMLSPGFLESTSILATSSSTQAGIGLPTLPISPGGPGLASVSTTTGKPNTVTSWNAKTSSPITTVGLPEFFMEVTGTSMTLKPSETPIPPKTSHGEGVNPVTILTTTMVETTNLVATGSNPTVVKTTATLNTLTGSPFAPLTTPEMSTLAAESVTSRTAPSTAEVPVLIPFTVNFTITNLHYTKDMGHPGSEIFTATERTLQHLLEPLFQKSNVASLYSGCRLTSLRDENVGKGTRIDVICTYHPDPTGLKLDRERLYWELSQLTHGVTRLGSYILDRDSLYVNGYNHRYKISATSTAGVRPDLVPFTLNFTITNLFYTPDMGHPGSLTFNSTEKTLNYLLEALFKNTSIGPRYSGCRLTLLRTEKDGAATGVDAICTYHPGPMDPGLDREQLHQELSQLTHGVTQLGPYTLDRGSLHVDGYNRQDWIPTTSTAGVGPGLVPFTLNFTITNLLYTSDMEYPGSLTFNSTEKTLNDLLKPLFKNTSVGSSYSGCRLTLLRSKKNGTATGVDAICTYNPVPMDPGLDREQLYQELSHLTHGVTKLGLYTLDRDSLYVNGESPYCSYNQQDWTPTTSTPVTSTSSTSVSTTSTPRSTVVGVSPRLVSFTLNFTITNLHYAPDMGRPGSLTFNSTEKTLNRLLEPLFKNTSVGSSYSGCGLTLLRNEKNGAATRVDAICTYHHDPRDPGLEREQLYQELSHLTHGVTQLSLYTLDRDSLYVNGYNHRDWTPTTSAAFVGPGLVPFTLNFTITNLLYSPDMGHPGSLTFNSTEKTLSHLLEPLFKNTHVGSNYSGCRLTLLRNEKDRSATGVDAVCTYHTGSMDLELDREQLYQELSQLTHGVTWLGRYTLDRDSLYVNAPMMSTFSAGIFTSSTPSPAATEPSLVMFTLNFTITNLHYREDMKLPGSGIFNTTERTLTRLLKLLFQNSSIGPLYSGCRLAFLRTEKDGTATGVDAVCTHLPDPMGLELDRERLYWELSRLTHGVTRLGSYILDRDSLYVNDFTHRSSVPTTSTPRTSTVDLRSSGSPSSLLSLTTSPPFLVPFTLNFTITNLHYRESMRYPGSRRFNTTERVLRGLLRNLFKNTSVGPLYSGCRLALLRPEKDGAATRVNTICTYHSDPTGLRLDREQLYWELSRLTHGVTHLGSYTLDRDSLHVNGYTPLTLPAPGTITSTVAGEVSKELFTLNFTIVNLRYMTDMGRPGSHKFNLTDSVLGHLLSPLFQRSSLGARYTGCRVTTIRPEKNGAHTRVDFLCTYQQPPDGPGLPAKQVFHDLSWQTRGIAWLGPYSLDKDSLYVN</sequence>
<feature type="region of interest" description="Disordered" evidence="1">
    <location>
        <begin position="2677"/>
        <end position="2703"/>
    </location>
</feature>
<feature type="compositionally biased region" description="Polar residues" evidence="1">
    <location>
        <begin position="331"/>
        <end position="344"/>
    </location>
</feature>
<feature type="compositionally biased region" description="Polar residues" evidence="1">
    <location>
        <begin position="1316"/>
        <end position="1329"/>
    </location>
</feature>
<dbReference type="Proteomes" id="UP000189704">
    <property type="component" value="Unplaced"/>
</dbReference>
<feature type="compositionally biased region" description="Polar residues" evidence="1">
    <location>
        <begin position="441"/>
        <end position="454"/>
    </location>
</feature>
<feature type="compositionally biased region" description="Basic and acidic residues" evidence="1">
    <location>
        <begin position="609"/>
        <end position="619"/>
    </location>
</feature>
<feature type="compositionally biased region" description="Polar residues" evidence="1">
    <location>
        <begin position="825"/>
        <end position="883"/>
    </location>
</feature>
<feature type="domain" description="SEA" evidence="2">
    <location>
        <begin position="5193"/>
        <end position="5310"/>
    </location>
</feature>
<dbReference type="OrthoDB" id="9947814at2759"/>
<feature type="region of interest" description="Disordered" evidence="1">
    <location>
        <begin position="3729"/>
        <end position="3784"/>
    </location>
</feature>
<feature type="compositionally biased region" description="Low complexity" evidence="1">
    <location>
        <begin position="2107"/>
        <end position="2132"/>
    </location>
</feature>
<dbReference type="Pfam" id="PF01390">
    <property type="entry name" value="SEA"/>
    <property type="match status" value="8"/>
</dbReference>
<feature type="compositionally biased region" description="Polar residues" evidence="1">
    <location>
        <begin position="2931"/>
        <end position="2941"/>
    </location>
</feature>
<feature type="compositionally biased region" description="Low complexity" evidence="1">
    <location>
        <begin position="380"/>
        <end position="393"/>
    </location>
</feature>
<feature type="compositionally biased region" description="Polar residues" evidence="1">
    <location>
        <begin position="727"/>
        <end position="765"/>
    </location>
</feature>
<feature type="compositionally biased region" description="Low complexity" evidence="1">
    <location>
        <begin position="1007"/>
        <end position="1018"/>
    </location>
</feature>
<dbReference type="KEGG" id="csyr:103251111"/>
<feature type="region of interest" description="Disordered" evidence="1">
    <location>
        <begin position="264"/>
        <end position="285"/>
    </location>
</feature>
<feature type="region of interest" description="Disordered" evidence="1">
    <location>
        <begin position="1732"/>
        <end position="1812"/>
    </location>
</feature>
<feature type="region of interest" description="Disordered" evidence="1">
    <location>
        <begin position="2931"/>
        <end position="2950"/>
    </location>
</feature>